<dbReference type="CDD" id="cd06987">
    <property type="entry name" value="cupin_MAE_RS03005"/>
    <property type="match status" value="1"/>
</dbReference>
<feature type="domain" description="Cupin type-2" evidence="4">
    <location>
        <begin position="302"/>
        <end position="369"/>
    </location>
</feature>
<sequence length="404" mass="44313">MYRLGNGRNDWHVNEEEADLRRSRQGGRTVRLPAEPQRITIDLDRTAAIVIDMQNDFCSPGGWVDYIGGDYAPLKALASAQNRLLASLRREGVPVIWLNWGNREDRLNLSPSILHVYNGAGTGVGIGEPLPGNGSKVLEKGSWGAAIIDELIVEPTDIHVDKYRMSGFWDTPLDSILRNLRAETLLFMGVNLDQCVMSTLEDAVHSGYDAVLIKDCCATNSPAYCADAAHYNIKQCYGFIADSSDLLNVVPLSETQEVLHMTRPSMYAGKYDQSPVYKISPKDSNKFVLLCDGSQVPFVSVVEIFDAGGQTPPNEHAEAYEYFYVLHGEGIASVGSDSMPIGQGSYFIVSPGQTHQVRNTGKSRLYVLTTMVPDEKFSDLIKSGVAASLDDEDLRILSSAQAQA</sequence>
<dbReference type="Proteomes" id="UP000632125">
    <property type="component" value="Unassembled WGS sequence"/>
</dbReference>
<feature type="domain" description="Isochorismatase-like" evidence="3">
    <location>
        <begin position="46"/>
        <end position="243"/>
    </location>
</feature>
<dbReference type="Gene3D" id="3.40.50.850">
    <property type="entry name" value="Isochorismatase-like"/>
    <property type="match status" value="1"/>
</dbReference>
<dbReference type="Gene3D" id="2.60.120.10">
    <property type="entry name" value="Jelly Rolls"/>
    <property type="match status" value="1"/>
</dbReference>
<dbReference type="GO" id="GO:0016787">
    <property type="term" value="F:hydrolase activity"/>
    <property type="evidence" value="ECO:0007669"/>
    <property type="project" value="UniProtKB-KW"/>
</dbReference>
<evidence type="ECO:0000256" key="2">
    <source>
        <dbReference type="ARBA" id="ARBA00022801"/>
    </source>
</evidence>
<comment type="caution">
    <text evidence="5">The sequence shown here is derived from an EMBL/GenBank/DDBJ whole genome shotgun (WGS) entry which is preliminary data.</text>
</comment>
<dbReference type="InterPro" id="IPR000868">
    <property type="entry name" value="Isochorismatase-like_dom"/>
</dbReference>
<organism evidence="5 6">
    <name type="scientific">Paenibacillus arenilitoris</name>
    <dbReference type="NCBI Taxonomy" id="2772299"/>
    <lineage>
        <taxon>Bacteria</taxon>
        <taxon>Bacillati</taxon>
        <taxon>Bacillota</taxon>
        <taxon>Bacilli</taxon>
        <taxon>Bacillales</taxon>
        <taxon>Paenibacillaceae</taxon>
        <taxon>Paenibacillus</taxon>
    </lineage>
</organism>
<dbReference type="Pfam" id="PF07883">
    <property type="entry name" value="Cupin_2"/>
    <property type="match status" value="1"/>
</dbReference>
<keyword evidence="6" id="KW-1185">Reference proteome</keyword>
<accession>A0A927CJH4</accession>
<dbReference type="EMBL" id="JACXIY010000010">
    <property type="protein sequence ID" value="MBD2868659.1"/>
    <property type="molecule type" value="Genomic_DNA"/>
</dbReference>
<dbReference type="InterPro" id="IPR014710">
    <property type="entry name" value="RmlC-like_jellyroll"/>
</dbReference>
<evidence type="ECO:0000259" key="4">
    <source>
        <dbReference type="Pfam" id="PF07883"/>
    </source>
</evidence>
<dbReference type="InterPro" id="IPR036380">
    <property type="entry name" value="Isochorismatase-like_sf"/>
</dbReference>
<dbReference type="InterPro" id="IPR011051">
    <property type="entry name" value="RmlC_Cupin_sf"/>
</dbReference>
<evidence type="ECO:0000313" key="6">
    <source>
        <dbReference type="Proteomes" id="UP000632125"/>
    </source>
</evidence>
<dbReference type="AlphaFoldDB" id="A0A927CJH4"/>
<proteinExistence type="inferred from homology"/>
<protein>
    <submittedName>
        <fullName evidence="5">Isochorismatase family protein</fullName>
    </submittedName>
</protein>
<dbReference type="InterPro" id="IPR013096">
    <property type="entry name" value="Cupin_2"/>
</dbReference>
<evidence type="ECO:0000259" key="3">
    <source>
        <dbReference type="Pfam" id="PF00857"/>
    </source>
</evidence>
<reference evidence="5" key="1">
    <citation type="submission" date="2020-09" db="EMBL/GenBank/DDBJ databases">
        <title>A novel bacterium of genus Paenibacillus, isolated from South China Sea.</title>
        <authorList>
            <person name="Huang H."/>
            <person name="Mo K."/>
            <person name="Hu Y."/>
        </authorList>
    </citation>
    <scope>NUCLEOTIDE SEQUENCE</scope>
    <source>
        <strain evidence="5">IB182493</strain>
    </source>
</reference>
<dbReference type="InterPro" id="IPR050272">
    <property type="entry name" value="Isochorismatase-like_hydrls"/>
</dbReference>
<dbReference type="Pfam" id="PF00857">
    <property type="entry name" value="Isochorismatase"/>
    <property type="match status" value="1"/>
</dbReference>
<dbReference type="PANTHER" id="PTHR43540:SF9">
    <property type="entry name" value="FAMILY HYDROLASE, PUTATIVE (AFU_ORTHOLOGUE AFUA_2G08700)-RELATED"/>
    <property type="match status" value="1"/>
</dbReference>
<dbReference type="PANTHER" id="PTHR43540">
    <property type="entry name" value="PEROXYUREIDOACRYLATE/UREIDOACRYLATE AMIDOHYDROLASE-RELATED"/>
    <property type="match status" value="1"/>
</dbReference>
<dbReference type="CDD" id="cd00431">
    <property type="entry name" value="cysteine_hydrolases"/>
    <property type="match status" value="1"/>
</dbReference>
<dbReference type="SUPFAM" id="SSF51182">
    <property type="entry name" value="RmlC-like cupins"/>
    <property type="match status" value="1"/>
</dbReference>
<dbReference type="RefSeq" id="WP_190860082.1">
    <property type="nucleotide sequence ID" value="NZ_JACXIY010000010.1"/>
</dbReference>
<comment type="similarity">
    <text evidence="1">Belongs to the isochorismatase family.</text>
</comment>
<dbReference type="SUPFAM" id="SSF52499">
    <property type="entry name" value="Isochorismatase-like hydrolases"/>
    <property type="match status" value="1"/>
</dbReference>
<name>A0A927CJH4_9BACL</name>
<evidence type="ECO:0000256" key="1">
    <source>
        <dbReference type="ARBA" id="ARBA00006336"/>
    </source>
</evidence>
<evidence type="ECO:0000313" key="5">
    <source>
        <dbReference type="EMBL" id="MBD2868659.1"/>
    </source>
</evidence>
<gene>
    <name evidence="5" type="ORF">IDH41_08715</name>
</gene>
<keyword evidence="2" id="KW-0378">Hydrolase</keyword>